<accession>A0A2A7D4P5</accession>
<sequence>MKVLLRELQDDLYAKGITNNELAKKWGVSSGIVSDVFNGKTQMRFYYLSKTLINLYEDREIRRTKVKRYISMTKPRSLREAMEYLSLRGEFSLLKNVVEKELDSPNKVNREWAGVYALILKRYTENIKPKEFYAMIESKNRCAKTLEMQILTELLLCQALYQNKNYRSLFDRLLDVEKGINDIKNKFIRNSFMIRYKEACGVISLQRGCSEKTRNVCKDILDIYENDVSFVLPYITAIGKVGESYFFENYEKAKFFLEKGISLLDNFSEIGLVKKKEMFQYTLNFLKMFHWKNTDGLEKMLGDAGMAYFRCRQGRYEEAEQLLKQIERKNGRLTSFETFYLGIARNDRDLLKKSLEMFEDSGNIFYSKLPKLYLGII</sequence>
<evidence type="ECO:0008006" key="3">
    <source>
        <dbReference type="Google" id="ProtNLM"/>
    </source>
</evidence>
<dbReference type="AlphaFoldDB" id="A0A2A7D4P5"/>
<dbReference type="Proteomes" id="UP000220192">
    <property type="component" value="Unassembled WGS sequence"/>
</dbReference>
<reference evidence="1 2" key="1">
    <citation type="submission" date="2017-09" db="EMBL/GenBank/DDBJ databases">
        <title>Large-scale bioinformatics analysis of Bacillus genomes uncovers conserved roles of natural products in bacterial physiology.</title>
        <authorList>
            <consortium name="Agbiome Team Llc"/>
            <person name="Bleich R.M."/>
            <person name="Grubbs K.J."/>
            <person name="Santa Maria K.C."/>
            <person name="Allen S.E."/>
            <person name="Farag S."/>
            <person name="Shank E.A."/>
            <person name="Bowers A."/>
        </authorList>
    </citation>
    <scope>NUCLEOTIDE SEQUENCE [LARGE SCALE GENOMIC DNA]</scope>
    <source>
        <strain evidence="1 2">AFS095574</strain>
    </source>
</reference>
<dbReference type="RefSeq" id="WP_097841708.1">
    <property type="nucleotide sequence ID" value="NZ_NVLX01000025.1"/>
</dbReference>
<dbReference type="NCBIfam" id="NF038310">
    <property type="entry name" value="lysogeny_AimR"/>
    <property type="match status" value="1"/>
</dbReference>
<dbReference type="GO" id="GO:0003677">
    <property type="term" value="F:DNA binding"/>
    <property type="evidence" value="ECO:0007669"/>
    <property type="project" value="InterPro"/>
</dbReference>
<comment type="caution">
    <text evidence="1">The sequence shown here is derived from an EMBL/GenBank/DDBJ whole genome shotgun (WGS) entry which is preliminary data.</text>
</comment>
<organism evidence="1 2">
    <name type="scientific">Bacillus anthracis</name>
    <name type="common">anthrax bacterium</name>
    <dbReference type="NCBI Taxonomy" id="1392"/>
    <lineage>
        <taxon>Bacteria</taxon>
        <taxon>Bacillati</taxon>
        <taxon>Bacillota</taxon>
        <taxon>Bacilli</taxon>
        <taxon>Bacillales</taxon>
        <taxon>Bacillaceae</taxon>
        <taxon>Bacillus</taxon>
        <taxon>Bacillus cereus group</taxon>
    </lineage>
</organism>
<dbReference type="EMBL" id="NVLX01000025">
    <property type="protein sequence ID" value="PDZ14868.1"/>
    <property type="molecule type" value="Genomic_DNA"/>
</dbReference>
<dbReference type="SUPFAM" id="SSF47413">
    <property type="entry name" value="lambda repressor-like DNA-binding domains"/>
    <property type="match status" value="1"/>
</dbReference>
<proteinExistence type="predicted"/>
<name>A0A2A7D4P5_BACAN</name>
<dbReference type="InterPro" id="IPR047705">
    <property type="entry name" value="AimR-like"/>
</dbReference>
<evidence type="ECO:0000313" key="1">
    <source>
        <dbReference type="EMBL" id="PDZ14868.1"/>
    </source>
</evidence>
<evidence type="ECO:0000313" key="2">
    <source>
        <dbReference type="Proteomes" id="UP000220192"/>
    </source>
</evidence>
<dbReference type="Pfam" id="PF22871">
    <property type="entry name" value="AimR"/>
    <property type="match status" value="1"/>
</dbReference>
<dbReference type="InterPro" id="IPR010982">
    <property type="entry name" value="Lambda_DNA-bd_dom_sf"/>
</dbReference>
<protein>
    <recommendedName>
        <fullName evidence="3">Prophage helix-turn-helix protein</fullName>
    </recommendedName>
</protein>
<gene>
    <name evidence="1" type="ORF">CON16_23525</name>
</gene>